<dbReference type="AlphaFoldDB" id="A0A0A9BUU2"/>
<name>A0A0A9BUU2_ARUDO</name>
<accession>A0A0A9BUU2</accession>
<reference evidence="1" key="1">
    <citation type="submission" date="2014-09" db="EMBL/GenBank/DDBJ databases">
        <authorList>
            <person name="Magalhaes I.L.F."/>
            <person name="Oliveira U."/>
            <person name="Santos F.R."/>
            <person name="Vidigal T.H.D.A."/>
            <person name="Brescovit A.D."/>
            <person name="Santos A.J."/>
        </authorList>
    </citation>
    <scope>NUCLEOTIDE SEQUENCE</scope>
    <source>
        <tissue evidence="1">Shoot tissue taken approximately 20 cm above the soil surface</tissue>
    </source>
</reference>
<reference evidence="1" key="2">
    <citation type="journal article" date="2015" name="Data Brief">
        <title>Shoot transcriptome of the giant reed, Arundo donax.</title>
        <authorList>
            <person name="Barrero R.A."/>
            <person name="Guerrero F.D."/>
            <person name="Moolhuijzen P."/>
            <person name="Goolsby J.A."/>
            <person name="Tidwell J."/>
            <person name="Bellgard S.E."/>
            <person name="Bellgard M.I."/>
        </authorList>
    </citation>
    <scope>NUCLEOTIDE SEQUENCE</scope>
    <source>
        <tissue evidence="1">Shoot tissue taken approximately 20 cm above the soil surface</tissue>
    </source>
</reference>
<sequence length="66" mass="7787">MYKPRKLLQNDQKRDQALLLPEIRNYRNCFSLICPPYYICTAVQNINYLISGCMYFDSVYPIAESS</sequence>
<organism evidence="1">
    <name type="scientific">Arundo donax</name>
    <name type="common">Giant reed</name>
    <name type="synonym">Donax arundinaceus</name>
    <dbReference type="NCBI Taxonomy" id="35708"/>
    <lineage>
        <taxon>Eukaryota</taxon>
        <taxon>Viridiplantae</taxon>
        <taxon>Streptophyta</taxon>
        <taxon>Embryophyta</taxon>
        <taxon>Tracheophyta</taxon>
        <taxon>Spermatophyta</taxon>
        <taxon>Magnoliopsida</taxon>
        <taxon>Liliopsida</taxon>
        <taxon>Poales</taxon>
        <taxon>Poaceae</taxon>
        <taxon>PACMAD clade</taxon>
        <taxon>Arundinoideae</taxon>
        <taxon>Arundineae</taxon>
        <taxon>Arundo</taxon>
    </lineage>
</organism>
<proteinExistence type="predicted"/>
<evidence type="ECO:0000313" key="1">
    <source>
        <dbReference type="EMBL" id="JAD67061.1"/>
    </source>
</evidence>
<protein>
    <submittedName>
        <fullName evidence="1">Uncharacterized protein</fullName>
    </submittedName>
</protein>
<dbReference type="EMBL" id="GBRH01230834">
    <property type="protein sequence ID" value="JAD67061.1"/>
    <property type="molecule type" value="Transcribed_RNA"/>
</dbReference>